<dbReference type="Proteomes" id="UP001161017">
    <property type="component" value="Unassembled WGS sequence"/>
</dbReference>
<feature type="region of interest" description="Disordered" evidence="1">
    <location>
        <begin position="1"/>
        <end position="21"/>
    </location>
</feature>
<evidence type="ECO:0000256" key="1">
    <source>
        <dbReference type="SAM" id="MobiDB-lite"/>
    </source>
</evidence>
<name>A0AA43TXG4_9LECA</name>
<gene>
    <name evidence="2" type="ORF">OHK93_002683</name>
</gene>
<organism evidence="2 3">
    <name type="scientific">Ramalina farinacea</name>
    <dbReference type="NCBI Taxonomy" id="258253"/>
    <lineage>
        <taxon>Eukaryota</taxon>
        <taxon>Fungi</taxon>
        <taxon>Dikarya</taxon>
        <taxon>Ascomycota</taxon>
        <taxon>Pezizomycotina</taxon>
        <taxon>Lecanoromycetes</taxon>
        <taxon>OSLEUM clade</taxon>
        <taxon>Lecanoromycetidae</taxon>
        <taxon>Lecanorales</taxon>
        <taxon>Lecanorineae</taxon>
        <taxon>Ramalinaceae</taxon>
        <taxon>Ramalina</taxon>
    </lineage>
</organism>
<evidence type="ECO:0000313" key="2">
    <source>
        <dbReference type="EMBL" id="MDI1491474.1"/>
    </source>
</evidence>
<feature type="compositionally biased region" description="Basic and acidic residues" evidence="1">
    <location>
        <begin position="1"/>
        <end position="11"/>
    </location>
</feature>
<accession>A0AA43TXG4</accession>
<protein>
    <submittedName>
        <fullName evidence="2">Uncharacterized protein</fullName>
    </submittedName>
</protein>
<comment type="caution">
    <text evidence="2">The sequence shown here is derived from an EMBL/GenBank/DDBJ whole genome shotgun (WGS) entry which is preliminary data.</text>
</comment>
<evidence type="ECO:0000313" key="3">
    <source>
        <dbReference type="Proteomes" id="UP001161017"/>
    </source>
</evidence>
<dbReference type="EMBL" id="JAPUFD010000014">
    <property type="protein sequence ID" value="MDI1491474.1"/>
    <property type="molecule type" value="Genomic_DNA"/>
</dbReference>
<reference evidence="2" key="1">
    <citation type="journal article" date="2023" name="Genome Biol. Evol.">
        <title>First Whole Genome Sequence and Flow Cytometry Genome Size Data for the Lichen-Forming Fungus Ramalina farinacea (Ascomycota).</title>
        <authorList>
            <person name="Llewellyn T."/>
            <person name="Mian S."/>
            <person name="Hill R."/>
            <person name="Leitch I.J."/>
            <person name="Gaya E."/>
        </authorList>
    </citation>
    <scope>NUCLEOTIDE SEQUENCE</scope>
    <source>
        <strain evidence="2">LIQ254RAFAR</strain>
    </source>
</reference>
<proteinExistence type="predicted"/>
<sequence>MFGDLSAREGTDAVGDGLRRSNIPEVYHPSEPLHREQITMRDSHVPEDFAAMQPAYTGESIVCFIASGGIYLSEKGIQICFALVAKRVGRGAGMNIAAYTAKRMKTVPDGRRLREDVHQGRYLRS</sequence>
<dbReference type="AlphaFoldDB" id="A0AA43TXG4"/>
<keyword evidence="3" id="KW-1185">Reference proteome</keyword>